<accession>A0A1U7WAH5</accession>
<dbReference type="AlphaFoldDB" id="A0A1U7WAH5"/>
<sequence>MEDQICRTNEDSIKIVIAEIRSLLHELVGNVETSKPTRLEFRRFCGENPELWISQAERYFKFYGMSENNKLLLASSYLDGEALKWYQWLFRNKQLADWEHFTANRRKVTWLQPGNIPQRSKPRCSTKCHMVVVPRCLILSNQMLKSLLLASSYLEEGALKVRFALLHEKFRIGQVLPLQSGITLDDCHRFETYDCYHIGACTYYHLEFDAVLWIVPFYVSLDNWLDTGQNSLGCASIAKEYLNIASDAVEMLEGVFKRSRGLIANLYAYECVGGVDMGIESYGTFKTSCASYKLLGGPVENSLMCLFEGVSTQLMEQFNAPVGQCDICANRELLFSLGRVNLLGRIKSSRKVSLVAVHYADKMEPVIWLLQICLGTFLEASVICNQVHESYCQRVYVIKSHALCASRAMTEKSMLAKVGQVMDSYFSALEFDVPMNYRAFLSWFTMLNMLKDTLLWSNYIYNGVSGGLPLQGVRNLSKGLLECVLQGNNYHGTSEHTTHQSTVGLGCTWRGHSTNTILESNLEDKVLIEGREYCYEPTPAQYGYLQTSSY</sequence>
<organism evidence="1 2">
    <name type="scientific">Nicotiana sylvestris</name>
    <name type="common">Wood tobacco</name>
    <name type="synonym">South American tobacco</name>
    <dbReference type="NCBI Taxonomy" id="4096"/>
    <lineage>
        <taxon>Eukaryota</taxon>
        <taxon>Viridiplantae</taxon>
        <taxon>Streptophyta</taxon>
        <taxon>Embryophyta</taxon>
        <taxon>Tracheophyta</taxon>
        <taxon>Spermatophyta</taxon>
        <taxon>Magnoliopsida</taxon>
        <taxon>eudicotyledons</taxon>
        <taxon>Gunneridae</taxon>
        <taxon>Pentapetalae</taxon>
        <taxon>asterids</taxon>
        <taxon>lamiids</taxon>
        <taxon>Solanales</taxon>
        <taxon>Solanaceae</taxon>
        <taxon>Nicotianoideae</taxon>
        <taxon>Nicotianeae</taxon>
        <taxon>Nicotiana</taxon>
    </lineage>
</organism>
<reference evidence="1" key="1">
    <citation type="journal article" date="2013" name="Genome Biol.">
        <title>Reference genomes and transcriptomes of Nicotiana sylvestris and Nicotiana tomentosiformis.</title>
        <authorList>
            <person name="Sierro N."/>
            <person name="Battey J.N."/>
            <person name="Ouadi S."/>
            <person name="Bovet L."/>
            <person name="Goepfert S."/>
            <person name="Bakaher N."/>
            <person name="Peitsch M.C."/>
            <person name="Ivanov N.V."/>
        </authorList>
    </citation>
    <scope>NUCLEOTIDE SEQUENCE [LARGE SCALE GENOMIC DNA]</scope>
</reference>
<protein>
    <submittedName>
        <fullName evidence="2">Uncharacterized protein LOC104222165</fullName>
    </submittedName>
</protein>
<evidence type="ECO:0000313" key="2">
    <source>
        <dbReference type="RefSeq" id="XP_009771659.1"/>
    </source>
</evidence>
<keyword evidence="1" id="KW-1185">Reference proteome</keyword>
<evidence type="ECO:0000313" key="1">
    <source>
        <dbReference type="Proteomes" id="UP000189701"/>
    </source>
</evidence>
<dbReference type="STRING" id="4096.A0A1U7WAH5"/>
<name>A0A1U7WAH5_NICSY</name>
<reference evidence="2" key="2">
    <citation type="submission" date="2025-08" db="UniProtKB">
        <authorList>
            <consortium name="RefSeq"/>
        </authorList>
    </citation>
    <scope>IDENTIFICATION</scope>
    <source>
        <tissue evidence="2">Leaf</tissue>
    </source>
</reference>
<gene>
    <name evidence="2" type="primary">LOC104222165</name>
</gene>
<proteinExistence type="predicted"/>
<dbReference type="RefSeq" id="XP_009771659.1">
    <property type="nucleotide sequence ID" value="XM_009773357.1"/>
</dbReference>
<dbReference type="Proteomes" id="UP000189701">
    <property type="component" value="Unplaced"/>
</dbReference>